<protein>
    <submittedName>
        <fullName evidence="1">Peroxiredoxin</fullName>
    </submittedName>
</protein>
<name>A0A5B7LK53_PAPSO</name>
<sequence>MKFTDEIKRGTIEIVAMKQKETQSTCVFKLMENFPGDC</sequence>
<evidence type="ECO:0000313" key="1">
    <source>
        <dbReference type="EMBL" id="QBG82595.1"/>
    </source>
</evidence>
<dbReference type="AlphaFoldDB" id="A0A5B7LK53"/>
<accession>A0A5B7LK53</accession>
<reference evidence="1" key="1">
    <citation type="journal article" date="2019" name="Plant Physiol.">
        <title>Purine permease-type benzylisoquinoline alkaloid transporters in opium poppy.</title>
        <authorList>
            <person name="Dastmalchi M."/>
            <person name="Chang L."/>
            <person name="Chen R."/>
            <person name="Yu L."/>
            <person name="Chen X."/>
            <person name="Hagel J."/>
            <person name="Facchini P.J."/>
        </authorList>
    </citation>
    <scope>NUCLEOTIDE SEQUENCE</scope>
</reference>
<proteinExistence type="predicted"/>
<dbReference type="EMBL" id="MH838000">
    <property type="protein sequence ID" value="QBG82595.1"/>
    <property type="molecule type" value="Genomic_DNA"/>
</dbReference>
<organism evidence="1">
    <name type="scientific">Papaver somniferum</name>
    <name type="common">Opium poppy</name>
    <dbReference type="NCBI Taxonomy" id="3469"/>
    <lineage>
        <taxon>Eukaryota</taxon>
        <taxon>Viridiplantae</taxon>
        <taxon>Streptophyta</taxon>
        <taxon>Embryophyta</taxon>
        <taxon>Tracheophyta</taxon>
        <taxon>Spermatophyta</taxon>
        <taxon>Magnoliopsida</taxon>
        <taxon>Ranunculales</taxon>
        <taxon>Papaveraceae</taxon>
        <taxon>Papaveroideae</taxon>
        <taxon>Papaver</taxon>
    </lineage>
</organism>